<comment type="caution">
    <text evidence="3">The sequence shown here is derived from an EMBL/GenBank/DDBJ whole genome shotgun (WGS) entry which is preliminary data.</text>
</comment>
<keyword evidence="4" id="KW-1185">Reference proteome</keyword>
<evidence type="ECO:0000313" key="3">
    <source>
        <dbReference type="EMBL" id="GID54565.1"/>
    </source>
</evidence>
<feature type="transmembrane region" description="Helical" evidence="2">
    <location>
        <begin position="29"/>
        <end position="50"/>
    </location>
</feature>
<keyword evidence="2" id="KW-1133">Transmembrane helix</keyword>
<sequence length="84" mass="8555">MNDRFSKTLPARAPSPPARRSAKPHRTTALYVLPGALTVSLLAGWLSVLAGSNLPTAALTGGGAFAGAAGLLLSVAHHAAEKRK</sequence>
<feature type="region of interest" description="Disordered" evidence="1">
    <location>
        <begin position="1"/>
        <end position="24"/>
    </location>
</feature>
<reference evidence="3 4" key="1">
    <citation type="submission" date="2021-01" db="EMBL/GenBank/DDBJ databases">
        <title>Whole genome shotgun sequence of Actinoplanes couchii NBRC 106145.</title>
        <authorList>
            <person name="Komaki H."/>
            <person name="Tamura T."/>
        </authorList>
    </citation>
    <scope>NUCLEOTIDE SEQUENCE [LARGE SCALE GENOMIC DNA]</scope>
    <source>
        <strain evidence="3 4">NBRC 106145</strain>
    </source>
</reference>
<protein>
    <submittedName>
        <fullName evidence="3">Uncharacterized protein</fullName>
    </submittedName>
</protein>
<keyword evidence="2" id="KW-0812">Transmembrane</keyword>
<gene>
    <name evidence="3" type="ORF">Aco03nite_029690</name>
</gene>
<organism evidence="3 4">
    <name type="scientific">Actinoplanes couchii</name>
    <dbReference type="NCBI Taxonomy" id="403638"/>
    <lineage>
        <taxon>Bacteria</taxon>
        <taxon>Bacillati</taxon>
        <taxon>Actinomycetota</taxon>
        <taxon>Actinomycetes</taxon>
        <taxon>Micromonosporales</taxon>
        <taxon>Micromonosporaceae</taxon>
        <taxon>Actinoplanes</taxon>
    </lineage>
</organism>
<evidence type="ECO:0000256" key="2">
    <source>
        <dbReference type="SAM" id="Phobius"/>
    </source>
</evidence>
<evidence type="ECO:0000256" key="1">
    <source>
        <dbReference type="SAM" id="MobiDB-lite"/>
    </source>
</evidence>
<proteinExistence type="predicted"/>
<feature type="transmembrane region" description="Helical" evidence="2">
    <location>
        <begin position="56"/>
        <end position="76"/>
    </location>
</feature>
<evidence type="ECO:0000313" key="4">
    <source>
        <dbReference type="Proteomes" id="UP000612282"/>
    </source>
</evidence>
<keyword evidence="2" id="KW-0472">Membrane</keyword>
<accession>A0ABQ3X7S1</accession>
<dbReference type="Proteomes" id="UP000612282">
    <property type="component" value="Unassembled WGS sequence"/>
</dbReference>
<name>A0ABQ3X7S1_9ACTN</name>
<dbReference type="EMBL" id="BOMG01000042">
    <property type="protein sequence ID" value="GID54565.1"/>
    <property type="molecule type" value="Genomic_DNA"/>
</dbReference>